<protein>
    <submittedName>
        <fullName evidence="1">Uncharacterized protein</fullName>
    </submittedName>
</protein>
<reference evidence="1 2" key="1">
    <citation type="submission" date="2018-11" db="EMBL/GenBank/DDBJ databases">
        <authorList>
            <consortium name="Pathogen Informatics"/>
        </authorList>
    </citation>
    <scope>NUCLEOTIDE SEQUENCE [LARGE SCALE GENOMIC DNA]</scope>
</reference>
<evidence type="ECO:0000313" key="2">
    <source>
        <dbReference type="Proteomes" id="UP000281553"/>
    </source>
</evidence>
<dbReference type="Proteomes" id="UP000281553">
    <property type="component" value="Unassembled WGS sequence"/>
</dbReference>
<dbReference type="EMBL" id="UYRU01053464">
    <property type="protein sequence ID" value="VDN12261.1"/>
    <property type="molecule type" value="Genomic_DNA"/>
</dbReference>
<keyword evidence="2" id="KW-1185">Reference proteome</keyword>
<name>A0A3P7M1R3_DIBLA</name>
<sequence length="120" mass="13000">MPFLVLSDYVWKAVLAATGRGHLLLMCGSYPSFSSSEAEKYKDGLIEWSLDRNVPHTTSGLPGYPGGHEDSIYEVVGMGEGKYVHVGLRAHVTNLVWDNLNAVGPSDALVVQLHCDGITI</sequence>
<organism evidence="1 2">
    <name type="scientific">Dibothriocephalus latus</name>
    <name type="common">Fish tapeworm</name>
    <name type="synonym">Diphyllobothrium latum</name>
    <dbReference type="NCBI Taxonomy" id="60516"/>
    <lineage>
        <taxon>Eukaryota</taxon>
        <taxon>Metazoa</taxon>
        <taxon>Spiralia</taxon>
        <taxon>Lophotrochozoa</taxon>
        <taxon>Platyhelminthes</taxon>
        <taxon>Cestoda</taxon>
        <taxon>Eucestoda</taxon>
        <taxon>Diphyllobothriidea</taxon>
        <taxon>Diphyllobothriidae</taxon>
        <taxon>Dibothriocephalus</taxon>
    </lineage>
</organism>
<evidence type="ECO:0000313" key="1">
    <source>
        <dbReference type="EMBL" id="VDN12261.1"/>
    </source>
</evidence>
<dbReference type="AlphaFoldDB" id="A0A3P7M1R3"/>
<gene>
    <name evidence="1" type="ORF">DILT_LOCUS8092</name>
</gene>
<accession>A0A3P7M1R3</accession>
<proteinExistence type="predicted"/>